<feature type="compositionally biased region" description="Polar residues" evidence="3">
    <location>
        <begin position="302"/>
        <end position="320"/>
    </location>
</feature>
<sequence>MENKEAMDFNFAKSSRSSSANRTRLLICPTTGGSFELNLSANETVNGLKNAISRKLKIPQAKINLLYKDRLLKFGTLKDNSITDCSQVTLLPTLESGFSYPREDSSVVQALESLSDSQVNDFLSGHAPLVLAMRVGDHMMFIQLQLSTSQCSGRRARPTPVVVPSPGQISDHQEIPSPTAPHGSHTLSQNISQFSNFPATAPQQHTTKPGESEVLSSRTSPVGPFFSSSPQPSPTPPPSPTPANGAVIESMHHLGGGVYSGKFSGTLDPTLQDQGGRPRRDISTIIHILNDLLGASPQYRQGLTAQHPQTSSSHLHSQCKGNHRQDLRSNEKPDDSKLREKVQQLKRMMEERKFRRRERRDVRAPYQWQNRNFNCGQGHECIHGNNKIQGQGHNDKEATEDGVPCCSGYQGNGSSIEQDTLAV</sequence>
<feature type="compositionally biased region" description="Basic and acidic residues" evidence="3">
    <location>
        <begin position="323"/>
        <end position="338"/>
    </location>
</feature>
<evidence type="ECO:0000256" key="3">
    <source>
        <dbReference type="SAM" id="MobiDB-lite"/>
    </source>
</evidence>
<evidence type="ECO:0000313" key="5">
    <source>
        <dbReference type="EMBL" id="OWF38965.1"/>
    </source>
</evidence>
<feature type="compositionally biased region" description="Polar residues" evidence="3">
    <location>
        <begin position="185"/>
        <end position="218"/>
    </location>
</feature>
<dbReference type="GO" id="GO:0005634">
    <property type="term" value="C:nucleus"/>
    <property type="evidence" value="ECO:0007669"/>
    <property type="project" value="UniProtKB-SubCell"/>
</dbReference>
<feature type="domain" description="Ubiquitin-like" evidence="4">
    <location>
        <begin position="23"/>
        <end position="97"/>
    </location>
</feature>
<evidence type="ECO:0000256" key="1">
    <source>
        <dbReference type="ARBA" id="ARBA00004123"/>
    </source>
</evidence>
<comment type="caution">
    <text evidence="5">The sequence shown here is derived from an EMBL/GenBank/DDBJ whole genome shotgun (WGS) entry which is preliminary data.</text>
</comment>
<proteinExistence type="predicted"/>
<reference evidence="5 6" key="1">
    <citation type="journal article" date="2017" name="Nat. Ecol. Evol.">
        <title>Scallop genome provides insights into evolution of bilaterian karyotype and development.</title>
        <authorList>
            <person name="Wang S."/>
            <person name="Zhang J."/>
            <person name="Jiao W."/>
            <person name="Li J."/>
            <person name="Xun X."/>
            <person name="Sun Y."/>
            <person name="Guo X."/>
            <person name="Huan P."/>
            <person name="Dong B."/>
            <person name="Zhang L."/>
            <person name="Hu X."/>
            <person name="Sun X."/>
            <person name="Wang J."/>
            <person name="Zhao C."/>
            <person name="Wang Y."/>
            <person name="Wang D."/>
            <person name="Huang X."/>
            <person name="Wang R."/>
            <person name="Lv J."/>
            <person name="Li Y."/>
            <person name="Zhang Z."/>
            <person name="Liu B."/>
            <person name="Lu W."/>
            <person name="Hui Y."/>
            <person name="Liang J."/>
            <person name="Zhou Z."/>
            <person name="Hou R."/>
            <person name="Li X."/>
            <person name="Liu Y."/>
            <person name="Li H."/>
            <person name="Ning X."/>
            <person name="Lin Y."/>
            <person name="Zhao L."/>
            <person name="Xing Q."/>
            <person name="Dou J."/>
            <person name="Li Y."/>
            <person name="Mao J."/>
            <person name="Guo H."/>
            <person name="Dou H."/>
            <person name="Li T."/>
            <person name="Mu C."/>
            <person name="Jiang W."/>
            <person name="Fu Q."/>
            <person name="Fu X."/>
            <person name="Miao Y."/>
            <person name="Liu J."/>
            <person name="Yu Q."/>
            <person name="Li R."/>
            <person name="Liao H."/>
            <person name="Li X."/>
            <person name="Kong Y."/>
            <person name="Jiang Z."/>
            <person name="Chourrout D."/>
            <person name="Li R."/>
            <person name="Bao Z."/>
        </authorList>
    </citation>
    <scope>NUCLEOTIDE SEQUENCE [LARGE SCALE GENOMIC DNA]</scope>
    <source>
        <strain evidence="5 6">PY_sf001</strain>
    </source>
</reference>
<accession>A0A210PR49</accession>
<dbReference type="OrthoDB" id="1916003at2759"/>
<feature type="compositionally biased region" description="Low complexity" evidence="3">
    <location>
        <begin position="219"/>
        <end position="230"/>
    </location>
</feature>
<name>A0A210PR49_MIZYE</name>
<dbReference type="Gene3D" id="3.10.20.90">
    <property type="entry name" value="Phosphatidylinositol 3-kinase Catalytic Subunit, Chain A, domain 1"/>
    <property type="match status" value="1"/>
</dbReference>
<dbReference type="InterPro" id="IPR029071">
    <property type="entry name" value="Ubiquitin-like_domsf"/>
</dbReference>
<dbReference type="EMBL" id="NEDP02005550">
    <property type="protein sequence ID" value="OWF38965.1"/>
    <property type="molecule type" value="Genomic_DNA"/>
</dbReference>
<protein>
    <submittedName>
        <fullName evidence="5">Midnolin-B</fullName>
    </submittedName>
</protein>
<organism evidence="5 6">
    <name type="scientific">Mizuhopecten yessoensis</name>
    <name type="common">Japanese scallop</name>
    <name type="synonym">Patinopecten yessoensis</name>
    <dbReference type="NCBI Taxonomy" id="6573"/>
    <lineage>
        <taxon>Eukaryota</taxon>
        <taxon>Metazoa</taxon>
        <taxon>Spiralia</taxon>
        <taxon>Lophotrochozoa</taxon>
        <taxon>Mollusca</taxon>
        <taxon>Bivalvia</taxon>
        <taxon>Autobranchia</taxon>
        <taxon>Pteriomorphia</taxon>
        <taxon>Pectinida</taxon>
        <taxon>Pectinoidea</taxon>
        <taxon>Pectinidae</taxon>
        <taxon>Mizuhopecten</taxon>
    </lineage>
</organism>
<keyword evidence="6" id="KW-1185">Reference proteome</keyword>
<gene>
    <name evidence="5" type="ORF">KP79_PYT08930</name>
</gene>
<feature type="compositionally biased region" description="Pro residues" evidence="3">
    <location>
        <begin position="231"/>
        <end position="241"/>
    </location>
</feature>
<dbReference type="PROSITE" id="PS50053">
    <property type="entry name" value="UBIQUITIN_2"/>
    <property type="match status" value="1"/>
</dbReference>
<evidence type="ECO:0000256" key="2">
    <source>
        <dbReference type="ARBA" id="ARBA00023242"/>
    </source>
</evidence>
<dbReference type="PANTHER" id="PTHR23010:SF1">
    <property type="entry name" value="MIDNOLIN"/>
    <property type="match status" value="1"/>
</dbReference>
<dbReference type="SUPFAM" id="SSF54236">
    <property type="entry name" value="Ubiquitin-like"/>
    <property type="match status" value="1"/>
</dbReference>
<feature type="region of interest" description="Disordered" evidence="3">
    <location>
        <begin position="302"/>
        <end position="338"/>
    </location>
</feature>
<dbReference type="AlphaFoldDB" id="A0A210PR49"/>
<evidence type="ECO:0000313" key="6">
    <source>
        <dbReference type="Proteomes" id="UP000242188"/>
    </source>
</evidence>
<dbReference type="PANTHER" id="PTHR23010">
    <property type="entry name" value="MIDNOLIN"/>
    <property type="match status" value="1"/>
</dbReference>
<comment type="subcellular location">
    <subcellularLocation>
        <location evidence="1">Nucleus</location>
    </subcellularLocation>
</comment>
<keyword evidence="2" id="KW-0539">Nucleus</keyword>
<dbReference type="Proteomes" id="UP000242188">
    <property type="component" value="Unassembled WGS sequence"/>
</dbReference>
<dbReference type="InterPro" id="IPR039336">
    <property type="entry name" value="Midnolin"/>
</dbReference>
<feature type="region of interest" description="Disordered" evidence="3">
    <location>
        <begin position="153"/>
        <end position="247"/>
    </location>
</feature>
<evidence type="ECO:0000259" key="4">
    <source>
        <dbReference type="PROSITE" id="PS50053"/>
    </source>
</evidence>
<dbReference type="InterPro" id="IPR000626">
    <property type="entry name" value="Ubiquitin-like_dom"/>
</dbReference>